<dbReference type="GO" id="GO:0005737">
    <property type="term" value="C:cytoplasm"/>
    <property type="evidence" value="ECO:0007669"/>
    <property type="project" value="UniProtKB-SubCell"/>
</dbReference>
<evidence type="ECO:0000256" key="1">
    <source>
        <dbReference type="ARBA" id="ARBA00022741"/>
    </source>
</evidence>
<dbReference type="CDD" id="cd01854">
    <property type="entry name" value="YjeQ_EngC"/>
    <property type="match status" value="1"/>
</dbReference>
<evidence type="ECO:0000259" key="5">
    <source>
        <dbReference type="PROSITE" id="PS50936"/>
    </source>
</evidence>
<keyword evidence="3" id="KW-0479">Metal-binding</keyword>
<dbReference type="Pfam" id="PF03193">
    <property type="entry name" value="RsgA_GTPase"/>
    <property type="match status" value="2"/>
</dbReference>
<feature type="region of interest" description="Disordered" evidence="4">
    <location>
        <begin position="189"/>
        <end position="218"/>
    </location>
</feature>
<gene>
    <name evidence="3 7" type="primary">rsgA</name>
    <name evidence="7" type="ORF">R6G74_02135</name>
    <name evidence="8" type="ORF">R6P33_04165</name>
</gene>
<dbReference type="Proteomes" id="UP001284901">
    <property type="component" value="Unassembled WGS sequence"/>
</dbReference>
<accession>A0AAW9HAU8</accession>
<evidence type="ECO:0000313" key="9">
    <source>
        <dbReference type="Proteomes" id="UP001284901"/>
    </source>
</evidence>
<evidence type="ECO:0000259" key="6">
    <source>
        <dbReference type="PROSITE" id="PS51721"/>
    </source>
</evidence>
<dbReference type="Gene3D" id="3.40.50.300">
    <property type="entry name" value="P-loop containing nucleotide triphosphate hydrolases"/>
    <property type="match status" value="1"/>
</dbReference>
<feature type="region of interest" description="Disordered" evidence="4">
    <location>
        <begin position="1"/>
        <end position="30"/>
    </location>
</feature>
<keyword evidence="3" id="KW-0862">Zinc</keyword>
<keyword evidence="3" id="KW-0378">Hydrolase</keyword>
<dbReference type="GO" id="GO:0042274">
    <property type="term" value="P:ribosomal small subunit biogenesis"/>
    <property type="evidence" value="ECO:0007669"/>
    <property type="project" value="UniProtKB-UniRule"/>
</dbReference>
<evidence type="ECO:0000313" key="8">
    <source>
        <dbReference type="EMBL" id="MDY5146217.1"/>
    </source>
</evidence>
<dbReference type="GO" id="GO:0046872">
    <property type="term" value="F:metal ion binding"/>
    <property type="evidence" value="ECO:0007669"/>
    <property type="project" value="UniProtKB-KW"/>
</dbReference>
<dbReference type="EMBL" id="JAWNFV010000003">
    <property type="protein sequence ID" value="MDY5140118.1"/>
    <property type="molecule type" value="Genomic_DNA"/>
</dbReference>
<dbReference type="EC" id="3.6.1.-" evidence="3"/>
<dbReference type="InterPro" id="IPR027417">
    <property type="entry name" value="P-loop_NTPase"/>
</dbReference>
<dbReference type="PROSITE" id="PS51721">
    <property type="entry name" value="G_CP"/>
    <property type="match status" value="1"/>
</dbReference>
<feature type="binding site" evidence="3">
    <location>
        <begin position="238"/>
        <end position="246"/>
    </location>
    <ligand>
        <name>GTP</name>
        <dbReference type="ChEBI" id="CHEBI:37565"/>
    </ligand>
</feature>
<dbReference type="Proteomes" id="UP001288320">
    <property type="component" value="Unassembled WGS sequence"/>
</dbReference>
<keyword evidence="3" id="KW-0963">Cytoplasm</keyword>
<dbReference type="PANTHER" id="PTHR32120">
    <property type="entry name" value="SMALL RIBOSOMAL SUBUNIT BIOGENESIS GTPASE RSGA"/>
    <property type="match status" value="1"/>
</dbReference>
<evidence type="ECO:0000313" key="10">
    <source>
        <dbReference type="Proteomes" id="UP001288320"/>
    </source>
</evidence>
<dbReference type="RefSeq" id="WP_087069901.1">
    <property type="nucleotide sequence ID" value="NZ_CAUPFC010000004.1"/>
</dbReference>
<comment type="subcellular location">
    <subcellularLocation>
        <location evidence="3">Cytoplasm</location>
    </subcellularLocation>
</comment>
<reference evidence="7 9" key="1">
    <citation type="submission" date="2023-10" db="EMBL/GenBank/DDBJ databases">
        <title>Whole Genome based description of the genera Actinobaculum and Actinotignum reveals a complex phylogenetic relationship within the species included in the genus Actinotignum.</title>
        <authorList>
            <person name="Jensen C.S."/>
            <person name="Dargis R."/>
            <person name="Kemp M."/>
            <person name="Christensen J.J."/>
        </authorList>
    </citation>
    <scope>NUCLEOTIDE SEQUENCE</scope>
    <source>
        <strain evidence="8 9">SLA_B089</strain>
        <strain evidence="7">SLA_B245</strain>
    </source>
</reference>
<keyword evidence="9" id="KW-1185">Reference proteome</keyword>
<dbReference type="GO" id="GO:0003924">
    <property type="term" value="F:GTPase activity"/>
    <property type="evidence" value="ECO:0007669"/>
    <property type="project" value="UniProtKB-UniRule"/>
</dbReference>
<feature type="domain" description="CP-type G" evidence="6">
    <location>
        <begin position="107"/>
        <end position="296"/>
    </location>
</feature>
<dbReference type="InterPro" id="IPR004881">
    <property type="entry name" value="Ribosome_biogen_GTPase_RsgA"/>
</dbReference>
<comment type="caution">
    <text evidence="7">The sequence shown here is derived from an EMBL/GenBank/DDBJ whole genome shotgun (WGS) entry which is preliminary data.</text>
</comment>
<feature type="binding site" evidence="3">
    <location>
        <position position="320"/>
    </location>
    <ligand>
        <name>Zn(2+)</name>
        <dbReference type="ChEBI" id="CHEBI:29105"/>
    </ligand>
</feature>
<feature type="binding site" evidence="3">
    <location>
        <position position="324"/>
    </location>
    <ligand>
        <name>Zn(2+)</name>
        <dbReference type="ChEBI" id="CHEBI:29105"/>
    </ligand>
</feature>
<keyword evidence="3" id="KW-0694">RNA-binding</keyword>
<keyword evidence="1 3" id="KW-0547">Nucleotide-binding</keyword>
<dbReference type="SUPFAM" id="SSF52540">
    <property type="entry name" value="P-loop containing nucleoside triphosphate hydrolases"/>
    <property type="match status" value="1"/>
</dbReference>
<evidence type="ECO:0000256" key="2">
    <source>
        <dbReference type="ARBA" id="ARBA00023134"/>
    </source>
</evidence>
<protein>
    <recommendedName>
        <fullName evidence="3">Small ribosomal subunit biogenesis GTPase RsgA</fullName>
        <ecNumber evidence="3">3.6.1.-</ecNumber>
    </recommendedName>
</protein>
<evidence type="ECO:0000256" key="3">
    <source>
        <dbReference type="HAMAP-Rule" id="MF_01820"/>
    </source>
</evidence>
<feature type="domain" description="EngC GTPase" evidence="5">
    <location>
        <begin position="116"/>
        <end position="294"/>
    </location>
</feature>
<dbReference type="GO" id="GO:0005525">
    <property type="term" value="F:GTP binding"/>
    <property type="evidence" value="ECO:0007669"/>
    <property type="project" value="UniProtKB-UniRule"/>
</dbReference>
<feature type="compositionally biased region" description="Polar residues" evidence="4">
    <location>
        <begin position="209"/>
        <end position="218"/>
    </location>
</feature>
<sequence>MRDIGTDDPRVRVRPGKGSRPRTKIRPDYSDRPLGQVITIDRGRYTVLMNEGTRVIAVKARELGRGAVVVGDKVRLTGDLSGRKDTLARIVFIEDRSSQLTRSTDEGNERERTIVANADQMAIVAALAQPEPRRGMIDRCLVAARDAGMDPLLILTKADLARPDALRAYYEPLGVPILATALGYDGAAPAAGDAATHSDSDTAPAPGDTTLTPGNATTHSGLEAVRAALRGRTTVLVGHSGVGKSTLLNALVPAAARETGHVNEVTGKGRHTSTSAIAFPLPGGGQLIDTPGVRSFGLAHLDAADILRGFPDLEETALECPRGCSHEATEPECALDSLTDPRLRERVSSLRRVLASRGFEEWEK</sequence>
<keyword evidence="2 3" id="KW-0342">GTP-binding</keyword>
<comment type="subunit">
    <text evidence="3">Monomer. Associates with 30S ribosomal subunit, binds 16S rRNA.</text>
</comment>
<dbReference type="PANTHER" id="PTHR32120:SF11">
    <property type="entry name" value="SMALL RIBOSOMAL SUBUNIT BIOGENESIS GTPASE RSGA 1, MITOCHONDRIAL-RELATED"/>
    <property type="match status" value="1"/>
</dbReference>
<dbReference type="AlphaFoldDB" id="A0AAW9HAU8"/>
<feature type="binding site" evidence="3">
    <location>
        <position position="333"/>
    </location>
    <ligand>
        <name>Zn(2+)</name>
        <dbReference type="ChEBI" id="CHEBI:29105"/>
    </ligand>
</feature>
<feature type="compositionally biased region" description="Basic and acidic residues" evidence="4">
    <location>
        <begin position="1"/>
        <end position="11"/>
    </location>
</feature>
<dbReference type="NCBIfam" id="TIGR00157">
    <property type="entry name" value="ribosome small subunit-dependent GTPase A"/>
    <property type="match status" value="1"/>
</dbReference>
<comment type="function">
    <text evidence="3">One of several proteins that assist in the late maturation steps of the functional core of the 30S ribosomal subunit. Helps release RbfA from mature subunits. May play a role in the assembly of ribosomal proteins into the subunit. Circularly permuted GTPase that catalyzes slow GTP hydrolysis, GTPase activity is stimulated by the 30S ribosomal subunit.</text>
</comment>
<keyword evidence="3" id="KW-0690">Ribosome biogenesis</keyword>
<dbReference type="GO" id="GO:0019843">
    <property type="term" value="F:rRNA binding"/>
    <property type="evidence" value="ECO:0007669"/>
    <property type="project" value="UniProtKB-KW"/>
</dbReference>
<dbReference type="HAMAP" id="MF_01820">
    <property type="entry name" value="GTPase_RsgA"/>
    <property type="match status" value="1"/>
</dbReference>
<dbReference type="GeneID" id="92813587"/>
<evidence type="ECO:0000313" key="7">
    <source>
        <dbReference type="EMBL" id="MDY5140118.1"/>
    </source>
</evidence>
<dbReference type="InterPro" id="IPR030378">
    <property type="entry name" value="G_CP_dom"/>
</dbReference>
<organism evidence="7 10">
    <name type="scientific">Actinotignum timonense</name>
    <dbReference type="NCBI Taxonomy" id="1870995"/>
    <lineage>
        <taxon>Bacteria</taxon>
        <taxon>Bacillati</taxon>
        <taxon>Actinomycetota</taxon>
        <taxon>Actinomycetes</taxon>
        <taxon>Actinomycetales</taxon>
        <taxon>Actinomycetaceae</taxon>
        <taxon>Actinotignum</taxon>
    </lineage>
</organism>
<name>A0AAW9HAU8_9ACTO</name>
<dbReference type="PROSITE" id="PS50936">
    <property type="entry name" value="ENGC_GTPASE"/>
    <property type="match status" value="1"/>
</dbReference>
<feature type="compositionally biased region" description="Basic residues" evidence="4">
    <location>
        <begin position="12"/>
        <end position="24"/>
    </location>
</feature>
<evidence type="ECO:0000256" key="4">
    <source>
        <dbReference type="SAM" id="MobiDB-lite"/>
    </source>
</evidence>
<proteinExistence type="inferred from homology"/>
<feature type="binding site" evidence="3">
    <location>
        <position position="326"/>
    </location>
    <ligand>
        <name>Zn(2+)</name>
        <dbReference type="ChEBI" id="CHEBI:29105"/>
    </ligand>
</feature>
<dbReference type="EMBL" id="JAWNFY010000009">
    <property type="protein sequence ID" value="MDY5146217.1"/>
    <property type="molecule type" value="Genomic_DNA"/>
</dbReference>
<keyword evidence="3" id="KW-0699">rRNA-binding</keyword>
<feature type="binding site" evidence="3">
    <location>
        <begin position="156"/>
        <end position="159"/>
    </location>
    <ligand>
        <name>GTP</name>
        <dbReference type="ChEBI" id="CHEBI:37565"/>
    </ligand>
</feature>
<comment type="cofactor">
    <cofactor evidence="3">
        <name>Zn(2+)</name>
        <dbReference type="ChEBI" id="CHEBI:29105"/>
    </cofactor>
    <text evidence="3">Binds 1 zinc ion per subunit.</text>
</comment>
<comment type="similarity">
    <text evidence="3">Belongs to the TRAFAC class YlqF/YawG GTPase family. RsgA subfamily.</text>
</comment>
<dbReference type="InterPro" id="IPR010914">
    <property type="entry name" value="RsgA_GTPase_dom"/>
</dbReference>